<dbReference type="Pfam" id="PF09794">
    <property type="entry name" value="Avl9"/>
    <property type="match status" value="1"/>
</dbReference>
<feature type="region of interest" description="Disordered" evidence="2">
    <location>
        <begin position="611"/>
        <end position="651"/>
    </location>
</feature>
<feature type="region of interest" description="Disordered" evidence="2">
    <location>
        <begin position="464"/>
        <end position="598"/>
    </location>
</feature>
<proteinExistence type="inferred from homology"/>
<reference evidence="4" key="1">
    <citation type="journal article" date="2020" name="J. Eukaryot. Microbiol.">
        <title>De novo Sequencing, Assembly and Annotation of the Transcriptome for the Free-Living Testate Amoeba Arcella intermedia.</title>
        <authorList>
            <person name="Ribeiro G.M."/>
            <person name="Porfirio-Sousa A.L."/>
            <person name="Maurer-Alcala X.X."/>
            <person name="Katz L.A."/>
            <person name="Lahr D.J.G."/>
        </authorList>
    </citation>
    <scope>NUCLEOTIDE SEQUENCE</scope>
</reference>
<accession>A0A6B2KZH6</accession>
<organism evidence="4">
    <name type="scientific">Arcella intermedia</name>
    <dbReference type="NCBI Taxonomy" id="1963864"/>
    <lineage>
        <taxon>Eukaryota</taxon>
        <taxon>Amoebozoa</taxon>
        <taxon>Tubulinea</taxon>
        <taxon>Elardia</taxon>
        <taxon>Arcellinida</taxon>
        <taxon>Sphaerothecina</taxon>
        <taxon>Arcellidae</taxon>
        <taxon>Arcella</taxon>
    </lineage>
</organism>
<dbReference type="AlphaFoldDB" id="A0A6B2KZH6"/>
<dbReference type="InterPro" id="IPR018307">
    <property type="entry name" value="ABL9/DENND6_dom"/>
</dbReference>
<evidence type="ECO:0000313" key="4">
    <source>
        <dbReference type="EMBL" id="NDV30008.1"/>
    </source>
</evidence>
<protein>
    <recommendedName>
        <fullName evidence="3">UDENN domain-containing protein</fullName>
    </recommendedName>
</protein>
<name>A0A6B2KZH6_9EUKA</name>
<dbReference type="PANTHER" id="PTHR31017:SF1">
    <property type="entry name" value="LATE SECRETORY PATHWAY PROTEIN AVL9 HOMOLOG"/>
    <property type="match status" value="1"/>
</dbReference>
<dbReference type="InterPro" id="IPR043153">
    <property type="entry name" value="DENN_C"/>
</dbReference>
<feature type="compositionally biased region" description="Polar residues" evidence="2">
    <location>
        <begin position="489"/>
        <end position="501"/>
    </location>
</feature>
<dbReference type="InterPro" id="IPR037516">
    <property type="entry name" value="Tripartite_DENN"/>
</dbReference>
<dbReference type="GO" id="GO:0005737">
    <property type="term" value="C:cytoplasm"/>
    <property type="evidence" value="ECO:0007669"/>
    <property type="project" value="TreeGrafter"/>
</dbReference>
<sequence>MSEEILGDIPILAMPDQAHLNDRDYCYFRTGNLYAVACFLQVESSKVKDQMDQIKRSAVQKSVVVLVRRPLYGAVRFLLEPSTRAYFDQGYFNDRQILRDIFERLTAKFRRISMETRDFIHLGVSLKRLVTRFGKNALLLLKLFMLEKKIIFYGVPVGHVCESVMALVSLIPGLLDSLTKGKTDIHQEEDLKFFGLPLKLLKKCYLAPYVALQHIDMLSAMSSYIVGTSNLLFLQGVLQADALVTMDGKIEWKNKELEKALSLSSKDKQFMELIMDEVAQNEKQVELSGAESAFSGSDTWIRNMFKYYTKSFLSTVIAVEQGAQKTFCGFSEKFYNSWCTTENYKYWKLKIEGMDPNAFWQDTPPLHPAYDEKRIAQYWASGVTSVTHSMSNLIQKISSPSPTPNQVLYLQEEHQVEKEDDRWNSNNNPSHRTSTTTDKVDKNERKLIRGFSLNTFNTITKKQSKTNLKVDDRQRQTTESVGKLKAPAQYNNRRVATTSHSPSRKKNEPPARPAPKIAREGWTNSVTPRGTRTFVREGTEGIGVVSKEDDEKSSFHEEAQEGSSSPLPVPPSDGPVTFESSITNSTDTSVETPSTPSFLENFIGNQSLVSLSKSSPSMSRRGLPMPIEESEASRMEEEAQQSVCDSDSKDS</sequence>
<feature type="compositionally biased region" description="Basic and acidic residues" evidence="2">
    <location>
        <begin position="546"/>
        <end position="559"/>
    </location>
</feature>
<feature type="compositionally biased region" description="Polar residues" evidence="2">
    <location>
        <begin position="578"/>
        <end position="598"/>
    </location>
</feature>
<feature type="region of interest" description="Disordered" evidence="2">
    <location>
        <begin position="415"/>
        <end position="445"/>
    </location>
</feature>
<feature type="domain" description="UDENN" evidence="3">
    <location>
        <begin position="1"/>
        <end position="359"/>
    </location>
</feature>
<comment type="similarity">
    <text evidence="1">Belongs to the AVL9 family.</text>
</comment>
<evidence type="ECO:0000259" key="3">
    <source>
        <dbReference type="PROSITE" id="PS50211"/>
    </source>
</evidence>
<dbReference type="Gene3D" id="3.40.50.11500">
    <property type="match status" value="1"/>
</dbReference>
<dbReference type="PROSITE" id="PS50211">
    <property type="entry name" value="DENN"/>
    <property type="match status" value="1"/>
</dbReference>
<dbReference type="EMBL" id="GIBP01001039">
    <property type="protein sequence ID" value="NDV30008.1"/>
    <property type="molecule type" value="Transcribed_RNA"/>
</dbReference>
<dbReference type="PANTHER" id="PTHR31017">
    <property type="entry name" value="LATE SECRETORY PATHWAY PROTEIN AVL9-RELATED"/>
    <property type="match status" value="1"/>
</dbReference>
<dbReference type="InterPro" id="IPR051731">
    <property type="entry name" value="DENND11/AVL9_GEFs"/>
</dbReference>
<evidence type="ECO:0000256" key="1">
    <source>
        <dbReference type="ARBA" id="ARBA00038178"/>
    </source>
</evidence>
<feature type="compositionally biased region" description="Polar residues" evidence="2">
    <location>
        <begin position="424"/>
        <end position="437"/>
    </location>
</feature>
<evidence type="ECO:0000256" key="2">
    <source>
        <dbReference type="SAM" id="MobiDB-lite"/>
    </source>
</evidence>